<keyword evidence="3" id="KW-0804">Transcription</keyword>
<dbReference type="Proteomes" id="UP000281098">
    <property type="component" value="Unassembled WGS sequence"/>
</dbReference>
<dbReference type="SUPFAM" id="SSF52317">
    <property type="entry name" value="Class I glutamine amidotransferase-like"/>
    <property type="match status" value="1"/>
</dbReference>
<keyword evidence="6" id="KW-1185">Reference proteome</keyword>
<dbReference type="SMART" id="SM00342">
    <property type="entry name" value="HTH_ARAC"/>
    <property type="match status" value="1"/>
</dbReference>
<keyword evidence="1" id="KW-0805">Transcription regulation</keyword>
<feature type="domain" description="HTH araC/xylS-type" evidence="4">
    <location>
        <begin position="203"/>
        <end position="301"/>
    </location>
</feature>
<dbReference type="PROSITE" id="PS00041">
    <property type="entry name" value="HTH_ARAC_FAMILY_1"/>
    <property type="match status" value="1"/>
</dbReference>
<protein>
    <submittedName>
        <fullName evidence="5">Helix-turn-helix domain-containing protein</fullName>
    </submittedName>
</protein>
<dbReference type="InterPro" id="IPR018062">
    <property type="entry name" value="HTH_AraC-typ_CS"/>
</dbReference>
<dbReference type="RefSeq" id="WP_124491958.1">
    <property type="nucleotide sequence ID" value="NZ_QTOI01000081.1"/>
</dbReference>
<proteinExistence type="predicted"/>
<accession>A0ABX9YF81</accession>
<dbReference type="SUPFAM" id="SSF46689">
    <property type="entry name" value="Homeodomain-like"/>
    <property type="match status" value="2"/>
</dbReference>
<dbReference type="PANTHER" id="PTHR46796:SF6">
    <property type="entry name" value="ARAC SUBFAMILY"/>
    <property type="match status" value="1"/>
</dbReference>
<dbReference type="InterPro" id="IPR018060">
    <property type="entry name" value="HTH_AraC"/>
</dbReference>
<dbReference type="InterPro" id="IPR009057">
    <property type="entry name" value="Homeodomain-like_sf"/>
</dbReference>
<keyword evidence="2" id="KW-0238">DNA-binding</keyword>
<dbReference type="Pfam" id="PF12833">
    <property type="entry name" value="HTH_18"/>
    <property type="match status" value="1"/>
</dbReference>
<evidence type="ECO:0000256" key="2">
    <source>
        <dbReference type="ARBA" id="ARBA00023125"/>
    </source>
</evidence>
<evidence type="ECO:0000313" key="6">
    <source>
        <dbReference type="Proteomes" id="UP000281098"/>
    </source>
</evidence>
<organism evidence="5 6">
    <name type="scientific">Burkholderia stagnalis</name>
    <dbReference type="NCBI Taxonomy" id="1503054"/>
    <lineage>
        <taxon>Bacteria</taxon>
        <taxon>Pseudomonadati</taxon>
        <taxon>Pseudomonadota</taxon>
        <taxon>Betaproteobacteria</taxon>
        <taxon>Burkholderiales</taxon>
        <taxon>Burkholderiaceae</taxon>
        <taxon>Burkholderia</taxon>
        <taxon>Burkholderia cepacia complex</taxon>
    </lineage>
</organism>
<evidence type="ECO:0000256" key="1">
    <source>
        <dbReference type="ARBA" id="ARBA00023015"/>
    </source>
</evidence>
<dbReference type="PROSITE" id="PS01124">
    <property type="entry name" value="HTH_ARAC_FAMILY_2"/>
    <property type="match status" value="1"/>
</dbReference>
<name>A0ABX9YF81_9BURK</name>
<evidence type="ECO:0000313" key="5">
    <source>
        <dbReference type="EMBL" id="RQY79888.1"/>
    </source>
</evidence>
<sequence>MHNTVVFSALDDYAPPATASASARATWQIGIVLTERFSLPEVSNVAEVFDLANRLLTPDDRPYMVNWLSAQGGTVPARSGVYMWTERVDVRHAGRFHILFIVGDGARAFAADKATDWRRLLARPNARYTAYRNSLALVAATAAPGVEEQPPTDAIAQALSLVRHTSNAGLASRVEQHLAATNPAYHSEALAHAQPPGITERIREIARRMRADCDQCLSISDAAHMASMSERNFLRHFKLEMGVTPSEYLLCARLDLACVLLADSDLPIDKIARRAGFSCGDRLAKLFRQRLAMSPTKYRSTARSRGAGARPHIVMGRAI</sequence>
<reference evidence="5 6" key="1">
    <citation type="submission" date="2018-08" db="EMBL/GenBank/DDBJ databases">
        <title>Comparative analysis of Burkholderia isolates from Puerto Rico.</title>
        <authorList>
            <person name="Hall C."/>
            <person name="Sahl J."/>
            <person name="Wagner D."/>
        </authorList>
    </citation>
    <scope>NUCLEOTIDE SEQUENCE [LARGE SCALE GENOMIC DNA]</scope>
    <source>
        <strain evidence="5 6">Bp8966</strain>
    </source>
</reference>
<dbReference type="Gene3D" id="1.10.10.60">
    <property type="entry name" value="Homeodomain-like"/>
    <property type="match status" value="1"/>
</dbReference>
<comment type="caution">
    <text evidence="5">The sequence shown here is derived from an EMBL/GenBank/DDBJ whole genome shotgun (WGS) entry which is preliminary data.</text>
</comment>
<gene>
    <name evidence="5" type="ORF">DF017_34575</name>
</gene>
<dbReference type="PANTHER" id="PTHR46796">
    <property type="entry name" value="HTH-TYPE TRANSCRIPTIONAL ACTIVATOR RHAS-RELATED"/>
    <property type="match status" value="1"/>
</dbReference>
<evidence type="ECO:0000256" key="3">
    <source>
        <dbReference type="ARBA" id="ARBA00023163"/>
    </source>
</evidence>
<dbReference type="InterPro" id="IPR029062">
    <property type="entry name" value="Class_I_gatase-like"/>
</dbReference>
<dbReference type="InterPro" id="IPR050204">
    <property type="entry name" value="AraC_XylS_family_regulators"/>
</dbReference>
<evidence type="ECO:0000259" key="4">
    <source>
        <dbReference type="PROSITE" id="PS01124"/>
    </source>
</evidence>
<dbReference type="Gene3D" id="3.40.50.880">
    <property type="match status" value="1"/>
</dbReference>
<dbReference type="EMBL" id="QTPM01000082">
    <property type="protein sequence ID" value="RQY79888.1"/>
    <property type="molecule type" value="Genomic_DNA"/>
</dbReference>